<protein>
    <submittedName>
        <fullName evidence="1">Uncharacterized protein</fullName>
    </submittedName>
</protein>
<evidence type="ECO:0000313" key="2">
    <source>
        <dbReference type="Proteomes" id="UP000236327"/>
    </source>
</evidence>
<proteinExistence type="predicted"/>
<sequence>MNSVLCRPHADDTTALPVVQSIIARFHPELQAHMHDGALILASETVNEQKLRRTFVAATLTARLSANSSALRTEVWNRLLR</sequence>
<comment type="caution">
    <text evidence="1">The sequence shown here is derived from an EMBL/GenBank/DDBJ whole genome shotgun (WGS) entry which is preliminary data.</text>
</comment>
<reference evidence="1 2" key="1">
    <citation type="submission" date="2016-05" db="EMBL/GenBank/DDBJ databases">
        <title>Complete genome sequence of Novosphingobium guangzhouense SA925(T).</title>
        <authorList>
            <person name="Sha S."/>
        </authorList>
    </citation>
    <scope>NUCLEOTIDE SEQUENCE [LARGE SCALE GENOMIC DNA]</scope>
    <source>
        <strain evidence="1 2">SA925</strain>
    </source>
</reference>
<evidence type="ECO:0000313" key="1">
    <source>
        <dbReference type="EMBL" id="PNU02750.1"/>
    </source>
</evidence>
<accession>A0A2K2FVH0</accession>
<dbReference type="EMBL" id="LYMM01000066">
    <property type="protein sequence ID" value="PNU02750.1"/>
    <property type="molecule type" value="Genomic_DNA"/>
</dbReference>
<organism evidence="1 2">
    <name type="scientific">Novosphingobium guangzhouense</name>
    <dbReference type="NCBI Taxonomy" id="1850347"/>
    <lineage>
        <taxon>Bacteria</taxon>
        <taxon>Pseudomonadati</taxon>
        <taxon>Pseudomonadota</taxon>
        <taxon>Alphaproteobacteria</taxon>
        <taxon>Sphingomonadales</taxon>
        <taxon>Sphingomonadaceae</taxon>
        <taxon>Novosphingobium</taxon>
    </lineage>
</organism>
<keyword evidence="2" id="KW-1185">Reference proteome</keyword>
<dbReference type="RefSeq" id="WP_103098427.1">
    <property type="nucleotide sequence ID" value="NZ_LYMM01000066.1"/>
</dbReference>
<dbReference type="Proteomes" id="UP000236327">
    <property type="component" value="Unassembled WGS sequence"/>
</dbReference>
<gene>
    <name evidence="1" type="ORF">A8V01_25670</name>
</gene>
<name>A0A2K2FVH0_9SPHN</name>
<dbReference type="AlphaFoldDB" id="A0A2K2FVH0"/>